<dbReference type="PROSITE" id="PS51257">
    <property type="entry name" value="PROKAR_LIPOPROTEIN"/>
    <property type="match status" value="1"/>
</dbReference>
<keyword evidence="3" id="KW-1185">Reference proteome</keyword>
<name>A0ABT9CHD8_9BACL</name>
<feature type="compositionally biased region" description="Low complexity" evidence="1">
    <location>
        <begin position="32"/>
        <end position="46"/>
    </location>
</feature>
<feature type="compositionally biased region" description="Basic and acidic residues" evidence="1">
    <location>
        <begin position="47"/>
        <end position="59"/>
    </location>
</feature>
<comment type="caution">
    <text evidence="2">The sequence shown here is derived from an EMBL/GenBank/DDBJ whole genome shotgun (WGS) entry which is preliminary data.</text>
</comment>
<evidence type="ECO:0000313" key="3">
    <source>
        <dbReference type="Proteomes" id="UP001240171"/>
    </source>
</evidence>
<accession>A0ABT9CHD8</accession>
<reference evidence="2 3" key="1">
    <citation type="submission" date="2023-07" db="EMBL/GenBank/DDBJ databases">
        <title>Paenibacillus sp. JX-17 nov. isolated from soil.</title>
        <authorList>
            <person name="Wan Y."/>
            <person name="Liu B."/>
        </authorList>
    </citation>
    <scope>NUCLEOTIDE SEQUENCE [LARGE SCALE GENOMIC DNA]</scope>
    <source>
        <strain evidence="2 3">JX-17</strain>
    </source>
</reference>
<sequence>MREKKWLNVLLLVSLVVMIAGCGSSKDKAEPAAASTDTSSAQQADQKSAEEKKPADEGNKLVSSDGSVELIAPEGWKVTNILKDQLMFVVASPKAEKMFYVDAQAKKDFTSDITLESYHKTILDNIEIQSSDLKRSEPNKTTVVSQPALESELTGEVNGQKAQYMISTFEKGSNYYQTGYVVQGEKDADDDTTYKQIMDSLNIVKDSTPVTPDSDGSLFKRTLKSDDGVLSIKVPSNWKQETKLNEEADIQASYTKGEDYLMVLSELKSDIGEEYTMDDYYSVIKDQMLNSVQNAKVEEVGQVEVNGMKGKQFSLSGSVDSIKMSYLVTVVESKQRYNQIIFWTLQNKYIESKKEYQGILQSFSDNSK</sequence>
<dbReference type="EMBL" id="JAUQTB010000007">
    <property type="protein sequence ID" value="MDO7907347.1"/>
    <property type="molecule type" value="Genomic_DNA"/>
</dbReference>
<proteinExistence type="predicted"/>
<gene>
    <name evidence="2" type="ORF">Q5741_13120</name>
</gene>
<feature type="region of interest" description="Disordered" evidence="1">
    <location>
        <begin position="26"/>
        <end position="64"/>
    </location>
</feature>
<evidence type="ECO:0000256" key="1">
    <source>
        <dbReference type="SAM" id="MobiDB-lite"/>
    </source>
</evidence>
<dbReference type="RefSeq" id="WP_305024559.1">
    <property type="nucleotide sequence ID" value="NZ_JAUQTB010000007.1"/>
</dbReference>
<dbReference type="Gene3D" id="3.40.1000.10">
    <property type="entry name" value="Mog1/PsbP, alpha/beta/alpha sandwich"/>
    <property type="match status" value="2"/>
</dbReference>
<protein>
    <recommendedName>
        <fullName evidence="4">DUF1795 domain-containing protein</fullName>
    </recommendedName>
</protein>
<dbReference type="Proteomes" id="UP001240171">
    <property type="component" value="Unassembled WGS sequence"/>
</dbReference>
<evidence type="ECO:0000313" key="2">
    <source>
        <dbReference type="EMBL" id="MDO7907347.1"/>
    </source>
</evidence>
<organism evidence="2 3">
    <name type="scientific">Paenibacillus lacisoli</name>
    <dbReference type="NCBI Taxonomy" id="3064525"/>
    <lineage>
        <taxon>Bacteria</taxon>
        <taxon>Bacillati</taxon>
        <taxon>Bacillota</taxon>
        <taxon>Bacilli</taxon>
        <taxon>Bacillales</taxon>
        <taxon>Paenibacillaceae</taxon>
        <taxon>Paenibacillus</taxon>
    </lineage>
</organism>
<evidence type="ECO:0008006" key="4">
    <source>
        <dbReference type="Google" id="ProtNLM"/>
    </source>
</evidence>